<reference evidence="3" key="2">
    <citation type="submission" date="2015-01" db="EMBL/GenBank/DDBJ databases">
        <title>Evolutionary Origins and Diversification of the Mycorrhizal Mutualists.</title>
        <authorList>
            <consortium name="DOE Joint Genome Institute"/>
            <consortium name="Mycorrhizal Genomics Consortium"/>
            <person name="Kohler A."/>
            <person name="Kuo A."/>
            <person name="Nagy L.G."/>
            <person name="Floudas D."/>
            <person name="Copeland A."/>
            <person name="Barry K.W."/>
            <person name="Cichocki N."/>
            <person name="Veneault-Fourrey C."/>
            <person name="LaButti K."/>
            <person name="Lindquist E.A."/>
            <person name="Lipzen A."/>
            <person name="Lundell T."/>
            <person name="Morin E."/>
            <person name="Murat C."/>
            <person name="Riley R."/>
            <person name="Ohm R."/>
            <person name="Sun H."/>
            <person name="Tunlid A."/>
            <person name="Henrissat B."/>
            <person name="Grigoriev I.V."/>
            <person name="Hibbett D.S."/>
            <person name="Martin F."/>
        </authorList>
    </citation>
    <scope>NUCLEOTIDE SEQUENCE [LARGE SCALE GENOMIC DNA]</scope>
    <source>
        <strain evidence="3">MUT 4182</strain>
    </source>
</reference>
<feature type="non-terminal residue" evidence="2">
    <location>
        <position position="218"/>
    </location>
</feature>
<protein>
    <recommendedName>
        <fullName evidence="1">Protein kinase domain-containing protein</fullName>
    </recommendedName>
</protein>
<dbReference type="Gene3D" id="1.10.510.10">
    <property type="entry name" value="Transferase(Phosphotransferase) domain 1"/>
    <property type="match status" value="1"/>
</dbReference>
<dbReference type="InterPro" id="IPR000719">
    <property type="entry name" value="Prot_kinase_dom"/>
</dbReference>
<dbReference type="AlphaFoldDB" id="A0A0C3LBR5"/>
<dbReference type="InterPro" id="IPR001245">
    <property type="entry name" value="Ser-Thr/Tyr_kinase_cat_dom"/>
</dbReference>
<dbReference type="GO" id="GO:0004674">
    <property type="term" value="F:protein serine/threonine kinase activity"/>
    <property type="evidence" value="ECO:0007669"/>
    <property type="project" value="TreeGrafter"/>
</dbReference>
<dbReference type="PROSITE" id="PS50011">
    <property type="entry name" value="PROTEIN_KINASE_DOM"/>
    <property type="match status" value="1"/>
</dbReference>
<proteinExistence type="predicted"/>
<evidence type="ECO:0000259" key="1">
    <source>
        <dbReference type="PROSITE" id="PS50011"/>
    </source>
</evidence>
<dbReference type="Proteomes" id="UP000054248">
    <property type="component" value="Unassembled WGS sequence"/>
</dbReference>
<accession>A0A0C3LBR5</accession>
<name>A0A0C3LBR5_9AGAM</name>
<gene>
    <name evidence="2" type="ORF">M407DRAFT_51364</name>
</gene>
<dbReference type="STRING" id="1051891.A0A0C3LBR5"/>
<dbReference type="EMBL" id="KN823250">
    <property type="protein sequence ID" value="KIO18932.1"/>
    <property type="molecule type" value="Genomic_DNA"/>
</dbReference>
<dbReference type="HOGENOM" id="CLU_000288_7_18_1"/>
<dbReference type="GO" id="GO:0005524">
    <property type="term" value="F:ATP binding"/>
    <property type="evidence" value="ECO:0007669"/>
    <property type="project" value="InterPro"/>
</dbReference>
<feature type="non-terminal residue" evidence="2">
    <location>
        <position position="1"/>
    </location>
</feature>
<dbReference type="OrthoDB" id="3248549at2759"/>
<dbReference type="SUPFAM" id="SSF56112">
    <property type="entry name" value="Protein kinase-like (PK-like)"/>
    <property type="match status" value="1"/>
</dbReference>
<dbReference type="InterPro" id="IPR011009">
    <property type="entry name" value="Kinase-like_dom_sf"/>
</dbReference>
<sequence length="218" mass="24890">RVWAACSHENILKFIGYCTENDFMTVYLFSPYMRNGNAKTYLEKRQSTMEERFLLIRDTLMGLDYLHNFSPPVVHGNLRAFNVLITETGKAVLSDVGLAAIDRHLIATTPWASVRWYSPEFNLGDLVTRQSDIWSWACVVLQLLTGDLPYSSIQSDEHIKLIKGGILTPEAFHKLDKIPDILVQLLQRCWKFDLSDRPNARECMDTLNSMLSADSDGE</sequence>
<organism evidence="2 3">
    <name type="scientific">Tulasnella calospora MUT 4182</name>
    <dbReference type="NCBI Taxonomy" id="1051891"/>
    <lineage>
        <taxon>Eukaryota</taxon>
        <taxon>Fungi</taxon>
        <taxon>Dikarya</taxon>
        <taxon>Basidiomycota</taxon>
        <taxon>Agaricomycotina</taxon>
        <taxon>Agaricomycetes</taxon>
        <taxon>Cantharellales</taxon>
        <taxon>Tulasnellaceae</taxon>
        <taxon>Tulasnella</taxon>
    </lineage>
</organism>
<dbReference type="PANTHER" id="PTHR44329">
    <property type="entry name" value="SERINE/THREONINE-PROTEIN KINASE TNNI3K-RELATED"/>
    <property type="match status" value="1"/>
</dbReference>
<feature type="domain" description="Protein kinase" evidence="1">
    <location>
        <begin position="1"/>
        <end position="211"/>
    </location>
</feature>
<reference evidence="2 3" key="1">
    <citation type="submission" date="2014-04" db="EMBL/GenBank/DDBJ databases">
        <authorList>
            <consortium name="DOE Joint Genome Institute"/>
            <person name="Kuo A."/>
            <person name="Girlanda M."/>
            <person name="Perotto S."/>
            <person name="Kohler A."/>
            <person name="Nagy L.G."/>
            <person name="Floudas D."/>
            <person name="Copeland A."/>
            <person name="Barry K.W."/>
            <person name="Cichocki N."/>
            <person name="Veneault-Fourrey C."/>
            <person name="LaButti K."/>
            <person name="Lindquist E.A."/>
            <person name="Lipzen A."/>
            <person name="Lundell T."/>
            <person name="Morin E."/>
            <person name="Murat C."/>
            <person name="Sun H."/>
            <person name="Tunlid A."/>
            <person name="Henrissat B."/>
            <person name="Grigoriev I.V."/>
            <person name="Hibbett D.S."/>
            <person name="Martin F."/>
            <person name="Nordberg H.P."/>
            <person name="Cantor M.N."/>
            <person name="Hua S.X."/>
        </authorList>
    </citation>
    <scope>NUCLEOTIDE SEQUENCE [LARGE SCALE GENOMIC DNA]</scope>
    <source>
        <strain evidence="2 3">MUT 4182</strain>
    </source>
</reference>
<dbReference type="Pfam" id="PF07714">
    <property type="entry name" value="PK_Tyr_Ser-Thr"/>
    <property type="match status" value="1"/>
</dbReference>
<keyword evidence="3" id="KW-1185">Reference proteome</keyword>
<evidence type="ECO:0000313" key="2">
    <source>
        <dbReference type="EMBL" id="KIO18932.1"/>
    </source>
</evidence>
<evidence type="ECO:0000313" key="3">
    <source>
        <dbReference type="Proteomes" id="UP000054248"/>
    </source>
</evidence>
<dbReference type="InterPro" id="IPR051681">
    <property type="entry name" value="Ser/Thr_Kinases-Pseudokinases"/>
</dbReference>